<keyword evidence="3 4" id="KW-0687">Ribonucleoprotein</keyword>
<evidence type="ECO:0000256" key="2">
    <source>
        <dbReference type="ARBA" id="ARBA00022980"/>
    </source>
</evidence>
<dbReference type="Proteomes" id="UP000788993">
    <property type="component" value="Unassembled WGS sequence"/>
</dbReference>
<keyword evidence="2 4" id="KW-0689">Ribosomal protein</keyword>
<dbReference type="CDD" id="cd00403">
    <property type="entry name" value="Ribosomal_L1"/>
    <property type="match status" value="1"/>
</dbReference>
<evidence type="ECO:0000313" key="5">
    <source>
        <dbReference type="EMBL" id="KAH3678007.1"/>
    </source>
</evidence>
<evidence type="ECO:0000256" key="1">
    <source>
        <dbReference type="ARBA" id="ARBA00010531"/>
    </source>
</evidence>
<dbReference type="PIRSF" id="PIRSF002155">
    <property type="entry name" value="Ribosomal_L1"/>
    <property type="match status" value="1"/>
</dbReference>
<name>A0A9P8PTT5_9ASCO</name>
<comment type="similarity">
    <text evidence="1 4">Belongs to the universal ribosomal protein uL1 family.</text>
</comment>
<keyword evidence="6" id="KW-1185">Reference proteome</keyword>
<gene>
    <name evidence="5" type="ORF">OGATHE_000662</name>
</gene>
<dbReference type="InterPro" id="IPR023673">
    <property type="entry name" value="Ribosomal_uL1_CS"/>
</dbReference>
<dbReference type="PROSITE" id="PS01199">
    <property type="entry name" value="RIBOSOMAL_L1"/>
    <property type="match status" value="1"/>
</dbReference>
<comment type="caution">
    <text evidence="5">The sequence shown here is derived from an EMBL/GenBank/DDBJ whole genome shotgun (WGS) entry which is preliminary data.</text>
</comment>
<dbReference type="OrthoDB" id="1747252at2759"/>
<dbReference type="InterPro" id="IPR016095">
    <property type="entry name" value="Ribosomal_uL1_3-a/b-sand"/>
</dbReference>
<reference evidence="5" key="1">
    <citation type="journal article" date="2021" name="Open Biol.">
        <title>Shared evolutionary footprints suggest mitochondrial oxidative damage underlies multiple complex I losses in fungi.</title>
        <authorList>
            <person name="Schikora-Tamarit M.A."/>
            <person name="Marcet-Houben M."/>
            <person name="Nosek J."/>
            <person name="Gabaldon T."/>
        </authorList>
    </citation>
    <scope>NUCLEOTIDE SEQUENCE</scope>
    <source>
        <strain evidence="5">NCAIM Y.01608</strain>
    </source>
</reference>
<dbReference type="GO" id="GO:0006412">
    <property type="term" value="P:translation"/>
    <property type="evidence" value="ECO:0007669"/>
    <property type="project" value="InterPro"/>
</dbReference>
<dbReference type="InterPro" id="IPR028364">
    <property type="entry name" value="Ribosomal_uL1/biogenesis"/>
</dbReference>
<evidence type="ECO:0000256" key="3">
    <source>
        <dbReference type="ARBA" id="ARBA00023274"/>
    </source>
</evidence>
<dbReference type="PANTHER" id="PTHR36427">
    <property type="entry name" value="54S RIBOSOMAL PROTEIN L1, MITOCHONDRIAL"/>
    <property type="match status" value="1"/>
</dbReference>
<dbReference type="Pfam" id="PF00687">
    <property type="entry name" value="Ribosomal_L1"/>
    <property type="match status" value="1"/>
</dbReference>
<dbReference type="FunFam" id="3.40.50.790:FF:000001">
    <property type="entry name" value="50S ribosomal protein L1"/>
    <property type="match status" value="1"/>
</dbReference>
<dbReference type="AlphaFoldDB" id="A0A9P8PTT5"/>
<dbReference type="InterPro" id="IPR002143">
    <property type="entry name" value="Ribosomal_uL1"/>
</dbReference>
<dbReference type="Gene3D" id="3.40.50.790">
    <property type="match status" value="1"/>
</dbReference>
<evidence type="ECO:0000313" key="6">
    <source>
        <dbReference type="Proteomes" id="UP000788993"/>
    </source>
</evidence>
<dbReference type="GO" id="GO:0003735">
    <property type="term" value="F:structural constituent of ribosome"/>
    <property type="evidence" value="ECO:0007669"/>
    <property type="project" value="InterPro"/>
</dbReference>
<dbReference type="EMBL" id="JAEUBD010000095">
    <property type="protein sequence ID" value="KAH3678007.1"/>
    <property type="molecule type" value="Genomic_DNA"/>
</dbReference>
<reference evidence="5" key="2">
    <citation type="submission" date="2021-01" db="EMBL/GenBank/DDBJ databases">
        <authorList>
            <person name="Schikora-Tamarit M.A."/>
        </authorList>
    </citation>
    <scope>NUCLEOTIDE SEQUENCE</scope>
    <source>
        <strain evidence="5">NCAIM Y.01608</strain>
    </source>
</reference>
<proteinExistence type="inferred from homology"/>
<dbReference type="SUPFAM" id="SSF56808">
    <property type="entry name" value="Ribosomal protein L1"/>
    <property type="match status" value="1"/>
</dbReference>
<sequence length="270" mass="29062">MLKSTAQSTGLFRFFTTSRALAAPKVKRTPEQLRALQKRAEKREAAVARNARRPAVENPLYMPVPTALRYLRAAEVGRPTNEAVITLQARVVSKKGVAPLQGSIKFARPITDTQILVFTSDEAMQQKALAAGARLAGGKELVDKIAAGEIDLSVFDRAVATPDMVSALRPVARNLGPKGLMPAPKRGTVVDDVAKYIEDNISLQPFRQRNDHIALTIGRCDFSDEDLLKNVIAVSEAVKAAVAASQSKSPTILGQTVLSTTHGPGIVIDF</sequence>
<protein>
    <recommendedName>
        <fullName evidence="4">Ribosomal protein</fullName>
    </recommendedName>
</protein>
<dbReference type="GO" id="GO:0005762">
    <property type="term" value="C:mitochondrial large ribosomal subunit"/>
    <property type="evidence" value="ECO:0007669"/>
    <property type="project" value="TreeGrafter"/>
</dbReference>
<dbReference type="InterPro" id="IPR023674">
    <property type="entry name" value="Ribosomal_uL1-like"/>
</dbReference>
<dbReference type="Gene3D" id="3.30.190.20">
    <property type="match status" value="1"/>
</dbReference>
<dbReference type="PANTHER" id="PTHR36427:SF3">
    <property type="entry name" value="LARGE RIBOSOMAL SUBUNIT PROTEIN UL1M"/>
    <property type="match status" value="1"/>
</dbReference>
<evidence type="ECO:0000256" key="4">
    <source>
        <dbReference type="RuleBase" id="RU000659"/>
    </source>
</evidence>
<accession>A0A9P8PTT5</accession>
<dbReference type="GO" id="GO:0003723">
    <property type="term" value="F:RNA binding"/>
    <property type="evidence" value="ECO:0007669"/>
    <property type="project" value="InterPro"/>
</dbReference>
<organism evidence="5 6">
    <name type="scientific">Ogataea polymorpha</name>
    <dbReference type="NCBI Taxonomy" id="460523"/>
    <lineage>
        <taxon>Eukaryota</taxon>
        <taxon>Fungi</taxon>
        <taxon>Dikarya</taxon>
        <taxon>Ascomycota</taxon>
        <taxon>Saccharomycotina</taxon>
        <taxon>Pichiomycetes</taxon>
        <taxon>Pichiales</taxon>
        <taxon>Pichiaceae</taxon>
        <taxon>Ogataea</taxon>
    </lineage>
</organism>